<keyword evidence="5" id="KW-1185">Reference proteome</keyword>
<dbReference type="SUPFAM" id="SSF50129">
    <property type="entry name" value="GroES-like"/>
    <property type="match status" value="1"/>
</dbReference>
<dbReference type="RefSeq" id="WP_014188061.1">
    <property type="nucleotide sequence ID" value="NC_016585.1"/>
</dbReference>
<geneLocation type="plasmid" evidence="4 5">
    <name>AZO_p1</name>
</geneLocation>
<dbReference type="EMBL" id="FQ311869">
    <property type="protein sequence ID" value="CBS88604.1"/>
    <property type="molecule type" value="Genomic_DNA"/>
</dbReference>
<gene>
    <name evidence="4" type="ordered locus">AZOLI_p10324</name>
</gene>
<sequence>MTDTISMTAIEVSQPGKPEVLVPARRPVPDPAPGEIRIAVKAAGVNRPDVLQRLGKYNPPPGVSDIPGLEVAGTVDALGEGVEGWSIGDPVCALLAGGGYAEFCVVPAAQCLPIPAGLSMAEAAALPETFFTVWSNVFERGALQPGEALLVHGGTSGIGTTAIQLGAAFGARVFATARGPEKCAACVRLGAERAIDYGTEDFVAVVKDATGGAGVNVVLDIVGGDYVARSIDALAVEGRYVCIGFVRGATATVNFFPVMTKRLVLTGSTLRARPVAYKQAVAEQLKARVWPLIVEGRIKPVVHEVFPLERAADAHRLMESNQHVGKLVLAVG</sequence>
<dbReference type="GO" id="GO:0070402">
    <property type="term" value="F:NADPH binding"/>
    <property type="evidence" value="ECO:0007669"/>
    <property type="project" value="TreeGrafter"/>
</dbReference>
<evidence type="ECO:0000313" key="5">
    <source>
        <dbReference type="Proteomes" id="UP000005667"/>
    </source>
</evidence>
<evidence type="ECO:0000256" key="2">
    <source>
        <dbReference type="ARBA" id="ARBA00023002"/>
    </source>
</evidence>
<dbReference type="OrthoDB" id="9780520at2"/>
<dbReference type="EC" id="1.6.5.5" evidence="4"/>
<dbReference type="Pfam" id="PF08240">
    <property type="entry name" value="ADH_N"/>
    <property type="match status" value="1"/>
</dbReference>
<keyword evidence="4" id="KW-0614">Plasmid</keyword>
<dbReference type="InterPro" id="IPR036291">
    <property type="entry name" value="NAD(P)-bd_dom_sf"/>
</dbReference>
<dbReference type="Pfam" id="PF13602">
    <property type="entry name" value="ADH_zinc_N_2"/>
    <property type="match status" value="1"/>
</dbReference>
<reference evidence="5" key="1">
    <citation type="journal article" date="2011" name="PLoS Genet.">
        <title>Azospirillum genomes reveal transition of bacteria from aquatic to terrestrial environments.</title>
        <authorList>
            <person name="Wisniewski-Dye F."/>
            <person name="Borziak K."/>
            <person name="Khalsa-Moyers G."/>
            <person name="Alexandre G."/>
            <person name="Sukharnikov L.O."/>
            <person name="Wuichet K."/>
            <person name="Hurst G.B."/>
            <person name="McDonald W.H."/>
            <person name="Robertson J.S."/>
            <person name="Barbe V."/>
            <person name="Calteau A."/>
            <person name="Rouy Z."/>
            <person name="Mangenot S."/>
            <person name="Prigent-Combaret C."/>
            <person name="Normand P."/>
            <person name="Boyer M."/>
            <person name="Siguier P."/>
            <person name="Dessaux Y."/>
            <person name="Elmerich C."/>
            <person name="Condemine G."/>
            <person name="Krishnen G."/>
            <person name="Kennedy I."/>
            <person name="Paterson A.H."/>
            <person name="Gonzalez V."/>
            <person name="Mavingui P."/>
            <person name="Zhulin I.B."/>
        </authorList>
    </citation>
    <scope>NUCLEOTIDE SEQUENCE [LARGE SCALE GENOMIC DNA]</scope>
    <source>
        <strain evidence="5">4B</strain>
    </source>
</reference>
<evidence type="ECO:0000313" key="4">
    <source>
        <dbReference type="EMBL" id="CBS88604.1"/>
    </source>
</evidence>
<dbReference type="Gene3D" id="3.40.50.720">
    <property type="entry name" value="NAD(P)-binding Rossmann-like Domain"/>
    <property type="match status" value="1"/>
</dbReference>
<dbReference type="HOGENOM" id="CLU_026673_3_4_5"/>
<dbReference type="Proteomes" id="UP000005667">
    <property type="component" value="Plasmid AZO_p1"/>
</dbReference>
<dbReference type="InterPro" id="IPR014189">
    <property type="entry name" value="Quinone_OxRdtase_PIG3"/>
</dbReference>
<name>G7ZAA0_AZOL4</name>
<keyword evidence="2 4" id="KW-0560">Oxidoreductase</keyword>
<dbReference type="PANTHER" id="PTHR48106">
    <property type="entry name" value="QUINONE OXIDOREDUCTASE PIG3-RELATED"/>
    <property type="match status" value="1"/>
</dbReference>
<dbReference type="InterPro" id="IPR013154">
    <property type="entry name" value="ADH-like_N"/>
</dbReference>
<dbReference type="InterPro" id="IPR020843">
    <property type="entry name" value="ER"/>
</dbReference>
<feature type="domain" description="Enoyl reductase (ER)" evidence="3">
    <location>
        <begin position="16"/>
        <end position="329"/>
    </location>
</feature>
<dbReference type="KEGG" id="ali:AZOLI_p10324"/>
<proteinExistence type="predicted"/>
<dbReference type="GO" id="GO:0003960">
    <property type="term" value="F:quinone reductase (NADPH) activity"/>
    <property type="evidence" value="ECO:0007669"/>
    <property type="project" value="UniProtKB-EC"/>
</dbReference>
<dbReference type="SUPFAM" id="SSF51735">
    <property type="entry name" value="NAD(P)-binding Rossmann-fold domains"/>
    <property type="match status" value="1"/>
</dbReference>
<dbReference type="NCBIfam" id="TIGR02824">
    <property type="entry name" value="quinone_pig3"/>
    <property type="match status" value="1"/>
</dbReference>
<dbReference type="PANTHER" id="PTHR48106:SF8">
    <property type="entry name" value="OS02G0805600 PROTEIN"/>
    <property type="match status" value="1"/>
</dbReference>
<evidence type="ECO:0000256" key="1">
    <source>
        <dbReference type="ARBA" id="ARBA00022857"/>
    </source>
</evidence>
<dbReference type="CDD" id="cd05276">
    <property type="entry name" value="p53_inducible_oxidoreductase"/>
    <property type="match status" value="1"/>
</dbReference>
<organism evidence="4 5">
    <name type="scientific">Azospirillum lipoferum (strain 4B)</name>
    <dbReference type="NCBI Taxonomy" id="862719"/>
    <lineage>
        <taxon>Bacteria</taxon>
        <taxon>Pseudomonadati</taxon>
        <taxon>Pseudomonadota</taxon>
        <taxon>Alphaproteobacteria</taxon>
        <taxon>Rhodospirillales</taxon>
        <taxon>Azospirillaceae</taxon>
        <taxon>Azospirillum</taxon>
    </lineage>
</organism>
<accession>G7ZAA0</accession>
<dbReference type="AlphaFoldDB" id="G7ZAA0"/>
<keyword evidence="1" id="KW-0521">NADP</keyword>
<evidence type="ECO:0000259" key="3">
    <source>
        <dbReference type="SMART" id="SM00829"/>
    </source>
</evidence>
<dbReference type="SMART" id="SM00829">
    <property type="entry name" value="PKS_ER"/>
    <property type="match status" value="1"/>
</dbReference>
<dbReference type="Gene3D" id="3.90.180.10">
    <property type="entry name" value="Medium-chain alcohol dehydrogenases, catalytic domain"/>
    <property type="match status" value="1"/>
</dbReference>
<dbReference type="InterPro" id="IPR011032">
    <property type="entry name" value="GroES-like_sf"/>
</dbReference>
<protein>
    <submittedName>
        <fullName evidence="4">NADPH quinone oxidoreductase</fullName>
        <ecNumber evidence="4">1.6.5.5</ecNumber>
    </submittedName>
</protein>